<name>A0ABR1J992_9AGAR</name>
<comment type="caution">
    <text evidence="2">The sequence shown here is derived from an EMBL/GenBank/DDBJ whole genome shotgun (WGS) entry which is preliminary data.</text>
</comment>
<keyword evidence="3" id="KW-1185">Reference proteome</keyword>
<evidence type="ECO:0000256" key="1">
    <source>
        <dbReference type="SAM" id="MobiDB-lite"/>
    </source>
</evidence>
<reference evidence="2 3" key="1">
    <citation type="submission" date="2024-01" db="EMBL/GenBank/DDBJ databases">
        <title>A draft genome for the cacao thread blight pathogen Marasmiellus scandens.</title>
        <authorList>
            <person name="Baruah I.K."/>
            <person name="Leung J."/>
            <person name="Bukari Y."/>
            <person name="Amoako-Attah I."/>
            <person name="Meinhardt L.W."/>
            <person name="Bailey B.A."/>
            <person name="Cohen S.P."/>
        </authorList>
    </citation>
    <scope>NUCLEOTIDE SEQUENCE [LARGE SCALE GENOMIC DNA]</scope>
    <source>
        <strain evidence="2 3">GH-19</strain>
    </source>
</reference>
<organism evidence="2 3">
    <name type="scientific">Marasmiellus scandens</name>
    <dbReference type="NCBI Taxonomy" id="2682957"/>
    <lineage>
        <taxon>Eukaryota</taxon>
        <taxon>Fungi</taxon>
        <taxon>Dikarya</taxon>
        <taxon>Basidiomycota</taxon>
        <taxon>Agaricomycotina</taxon>
        <taxon>Agaricomycetes</taxon>
        <taxon>Agaricomycetidae</taxon>
        <taxon>Agaricales</taxon>
        <taxon>Marasmiineae</taxon>
        <taxon>Omphalotaceae</taxon>
        <taxon>Marasmiellus</taxon>
    </lineage>
</organism>
<dbReference type="EMBL" id="JBANRG010000024">
    <property type="protein sequence ID" value="KAK7454584.1"/>
    <property type="molecule type" value="Genomic_DNA"/>
</dbReference>
<feature type="region of interest" description="Disordered" evidence="1">
    <location>
        <begin position="143"/>
        <end position="167"/>
    </location>
</feature>
<evidence type="ECO:0000313" key="2">
    <source>
        <dbReference type="EMBL" id="KAK7454584.1"/>
    </source>
</evidence>
<dbReference type="Proteomes" id="UP001498398">
    <property type="component" value="Unassembled WGS sequence"/>
</dbReference>
<sequence length="299" mass="34657">MPAKLEVIQQEQLVNPEDQMNPPNMRFSHNNWGPMTIQNAQAFYDNLYHNNFKLWVKSNWTAFFSDVRNMVFKEENLAKYILLEKVADLYDTNCWESSTSRDIIIWQLQNDEKYRKTAARSAVRHLPMAPLDNIEEVDENQDHLLQPPHHSPLPTPPPSPSTGSEEKPVFNAGKVIQILNFLKMRNLTEKLSKLQDSEALQTSSQSPTLADYVDKLCQQTLKDSQKKRMEWEEKTQWTVDGPQNQAYNRAITGGTFDELNQRQFGHNEFIGINPKAFTSQDDDEKQYDDDDLGFEDSTL</sequence>
<feature type="compositionally biased region" description="Acidic residues" evidence="1">
    <location>
        <begin position="280"/>
        <end position="299"/>
    </location>
</feature>
<feature type="compositionally biased region" description="Pro residues" evidence="1">
    <location>
        <begin position="149"/>
        <end position="160"/>
    </location>
</feature>
<protein>
    <submittedName>
        <fullName evidence="2">Uncharacterized protein</fullName>
    </submittedName>
</protein>
<feature type="region of interest" description="Disordered" evidence="1">
    <location>
        <begin position="275"/>
        <end position="299"/>
    </location>
</feature>
<evidence type="ECO:0000313" key="3">
    <source>
        <dbReference type="Proteomes" id="UP001498398"/>
    </source>
</evidence>
<gene>
    <name evidence="2" type="ORF">VKT23_011336</name>
</gene>
<proteinExistence type="predicted"/>
<accession>A0ABR1J992</accession>